<comment type="caution">
    <text evidence="1">The sequence shown here is derived from an EMBL/GenBank/DDBJ whole genome shotgun (WGS) entry which is preliminary data.</text>
</comment>
<dbReference type="Proteomes" id="UP000252139">
    <property type="component" value="Unassembled WGS sequence"/>
</dbReference>
<proteinExistence type="predicted"/>
<gene>
    <name evidence="1" type="ORF">CU097_000460</name>
</gene>
<name>A0A367IQ91_RHIAZ</name>
<evidence type="ECO:0000313" key="1">
    <source>
        <dbReference type="EMBL" id="RCH79835.1"/>
    </source>
</evidence>
<keyword evidence="2" id="KW-1185">Reference proteome</keyword>
<dbReference type="EMBL" id="PJQL01004257">
    <property type="protein sequence ID" value="RCH79835.1"/>
    <property type="molecule type" value="Genomic_DNA"/>
</dbReference>
<evidence type="ECO:0000313" key="2">
    <source>
        <dbReference type="Proteomes" id="UP000252139"/>
    </source>
</evidence>
<feature type="non-terminal residue" evidence="1">
    <location>
        <position position="236"/>
    </location>
</feature>
<dbReference type="OrthoDB" id="6247875at2759"/>
<reference evidence="1 2" key="1">
    <citation type="journal article" date="2018" name="G3 (Bethesda)">
        <title>Phylogenetic and Phylogenomic Definition of Rhizopus Species.</title>
        <authorList>
            <person name="Gryganskyi A.P."/>
            <person name="Golan J."/>
            <person name="Dolatabadi S."/>
            <person name="Mondo S."/>
            <person name="Robb S."/>
            <person name="Idnurm A."/>
            <person name="Muszewska A."/>
            <person name="Steczkiewicz K."/>
            <person name="Masonjones S."/>
            <person name="Liao H.L."/>
            <person name="Gajdeczka M.T."/>
            <person name="Anike F."/>
            <person name="Vuek A."/>
            <person name="Anishchenko I.M."/>
            <person name="Voigt K."/>
            <person name="de Hoog G.S."/>
            <person name="Smith M.E."/>
            <person name="Heitman J."/>
            <person name="Vilgalys R."/>
            <person name="Stajich J.E."/>
        </authorList>
    </citation>
    <scope>NUCLEOTIDE SEQUENCE [LARGE SCALE GENOMIC DNA]</scope>
    <source>
        <strain evidence="1 2">CBS 357.93</strain>
    </source>
</reference>
<dbReference type="STRING" id="86630.A0A367IQ91"/>
<dbReference type="AlphaFoldDB" id="A0A367IQ91"/>
<organism evidence="1 2">
    <name type="scientific">Rhizopus azygosporus</name>
    <name type="common">Rhizopus microsporus var. azygosporus</name>
    <dbReference type="NCBI Taxonomy" id="86630"/>
    <lineage>
        <taxon>Eukaryota</taxon>
        <taxon>Fungi</taxon>
        <taxon>Fungi incertae sedis</taxon>
        <taxon>Mucoromycota</taxon>
        <taxon>Mucoromycotina</taxon>
        <taxon>Mucoromycetes</taxon>
        <taxon>Mucorales</taxon>
        <taxon>Mucorineae</taxon>
        <taxon>Rhizopodaceae</taxon>
        <taxon>Rhizopus</taxon>
    </lineage>
</organism>
<sequence length="236" mass="26922">MPHSFPITVVANPTKLSIKPPPMMCDLETSKNENLTRFPVPTPPLSSTSPMVELAPIIDLCDNRPPSPESPKIKRFIVEEQERPVPLEPAVPSVQHNTQIFPVRLFEPLQRPYSFLIPSNIQIPIPQRRSSPPRYDPFFKAIQSSPILLKAIQPDSKQDTKHIEELETDIALAFTDCYSNGDHVMYKSARNNVDQSMFLTKNAHIKRPRNAWIHFRCHYGQALKIQDPTLRAEEIS</sequence>
<accession>A0A367IQ91</accession>
<protein>
    <submittedName>
        <fullName evidence="1">Uncharacterized protein</fullName>
    </submittedName>
</protein>